<dbReference type="GO" id="GO:0016020">
    <property type="term" value="C:membrane"/>
    <property type="evidence" value="ECO:0007669"/>
    <property type="project" value="InterPro"/>
</dbReference>
<dbReference type="Gene3D" id="1.20.1280.290">
    <property type="match status" value="1"/>
</dbReference>
<dbReference type="AlphaFoldDB" id="A0A0R1WAF5"/>
<keyword evidence="1" id="KW-1133">Transmembrane helix</keyword>
<keyword evidence="1" id="KW-0472">Membrane</keyword>
<name>A0A0R1WAF5_9LACO</name>
<proteinExistence type="predicted"/>
<evidence type="ECO:0008006" key="4">
    <source>
        <dbReference type="Google" id="ProtNLM"/>
    </source>
</evidence>
<sequence length="102" mass="11485">MKGLVIIMDNQKLTTKQTVRKFTGNFATIACLVMYFSYIEQIIANFTGQPVSPVQPFFASINALLWVIYGWVKPDKKDWPVIIANFPGIIFGLVTAITSFVH</sequence>
<dbReference type="PATRIC" id="fig|1423779.3.peg.653"/>
<feature type="transmembrane region" description="Helical" evidence="1">
    <location>
        <begin position="79"/>
        <end position="101"/>
    </location>
</feature>
<reference evidence="2 3" key="1">
    <citation type="journal article" date="2015" name="Genome Announc.">
        <title>Expanding the biotechnology potential of lactobacilli through comparative genomics of 213 strains and associated genera.</title>
        <authorList>
            <person name="Sun Z."/>
            <person name="Harris H.M."/>
            <person name="McCann A."/>
            <person name="Guo C."/>
            <person name="Argimon S."/>
            <person name="Zhang W."/>
            <person name="Yang X."/>
            <person name="Jeffery I.B."/>
            <person name="Cooney J.C."/>
            <person name="Kagawa T.F."/>
            <person name="Liu W."/>
            <person name="Song Y."/>
            <person name="Salvetti E."/>
            <person name="Wrobel A."/>
            <person name="Rasinkangas P."/>
            <person name="Parkhill J."/>
            <person name="Rea M.C."/>
            <person name="O'Sullivan O."/>
            <person name="Ritari J."/>
            <person name="Douillard F.P."/>
            <person name="Paul Ross R."/>
            <person name="Yang R."/>
            <person name="Briner A.E."/>
            <person name="Felis G.E."/>
            <person name="de Vos W.M."/>
            <person name="Barrangou R."/>
            <person name="Klaenhammer T.R."/>
            <person name="Caufield P.W."/>
            <person name="Cui Y."/>
            <person name="Zhang H."/>
            <person name="O'Toole P.W."/>
        </authorList>
    </citation>
    <scope>NUCLEOTIDE SEQUENCE [LARGE SCALE GENOMIC DNA]</scope>
    <source>
        <strain evidence="2 3">DSM 4864</strain>
    </source>
</reference>
<organism evidence="2 3">
    <name type="scientific">Limosilactobacillus oris DSM 4864</name>
    <dbReference type="NCBI Taxonomy" id="1423779"/>
    <lineage>
        <taxon>Bacteria</taxon>
        <taxon>Bacillati</taxon>
        <taxon>Bacillota</taxon>
        <taxon>Bacilli</taxon>
        <taxon>Lactobacillales</taxon>
        <taxon>Lactobacillaceae</taxon>
        <taxon>Limosilactobacillus</taxon>
    </lineage>
</organism>
<evidence type="ECO:0000313" key="3">
    <source>
        <dbReference type="Proteomes" id="UP000050973"/>
    </source>
</evidence>
<keyword evidence="1" id="KW-0812">Transmembrane</keyword>
<dbReference type="EMBL" id="AZGE01000019">
    <property type="protein sequence ID" value="KRM14874.1"/>
    <property type="molecule type" value="Genomic_DNA"/>
</dbReference>
<dbReference type="Proteomes" id="UP000050973">
    <property type="component" value="Unassembled WGS sequence"/>
</dbReference>
<gene>
    <name evidence="2" type="ORF">FC49_GL000643</name>
</gene>
<dbReference type="Pfam" id="PF03083">
    <property type="entry name" value="MtN3_slv"/>
    <property type="match status" value="1"/>
</dbReference>
<feature type="transmembrane region" description="Helical" evidence="1">
    <location>
        <begin position="21"/>
        <end position="39"/>
    </location>
</feature>
<evidence type="ECO:0000256" key="1">
    <source>
        <dbReference type="SAM" id="Phobius"/>
    </source>
</evidence>
<comment type="caution">
    <text evidence="2">The sequence shown here is derived from an EMBL/GenBank/DDBJ whole genome shotgun (WGS) entry which is preliminary data.</text>
</comment>
<dbReference type="InterPro" id="IPR004316">
    <property type="entry name" value="SWEET_rpt"/>
</dbReference>
<accession>A0A0R1WAF5</accession>
<protein>
    <recommendedName>
        <fullName evidence="4">Small conserved membrane protein</fullName>
    </recommendedName>
</protein>
<feature type="transmembrane region" description="Helical" evidence="1">
    <location>
        <begin position="54"/>
        <end position="72"/>
    </location>
</feature>
<evidence type="ECO:0000313" key="2">
    <source>
        <dbReference type="EMBL" id="KRM14874.1"/>
    </source>
</evidence>